<keyword evidence="2" id="KW-1185">Reference proteome</keyword>
<sequence length="81" mass="9891">MSKYRIKGGIKLQKWEYRIEVYILRIEKQEREELNSLLTEYGSEGWELVNIIPQYKLENNLPNFKFLEVQENLLVFKRLVE</sequence>
<comment type="caution">
    <text evidence="1">The sequence shown here is derived from an EMBL/GenBank/DDBJ whole genome shotgun (WGS) entry which is preliminary data.</text>
</comment>
<evidence type="ECO:0000313" key="1">
    <source>
        <dbReference type="EMBL" id="TCJ01620.1"/>
    </source>
</evidence>
<protein>
    <submittedName>
        <fullName evidence="1">DUF4177 domain-containing protein</fullName>
    </submittedName>
</protein>
<dbReference type="Pfam" id="PF13783">
    <property type="entry name" value="DUF4177"/>
    <property type="match status" value="1"/>
</dbReference>
<proteinExistence type="predicted"/>
<reference evidence="1 2" key="1">
    <citation type="submission" date="2019-03" db="EMBL/GenBank/DDBJ databases">
        <authorList>
            <person name="Jensen L."/>
            <person name="Storgaard J."/>
            <person name="Sulaj E."/>
            <person name="Schramm A."/>
            <person name="Marshall I.P.G."/>
        </authorList>
    </citation>
    <scope>NUCLEOTIDE SEQUENCE [LARGE SCALE GENOMIC DNA]</scope>
    <source>
        <strain evidence="1 2">2017H2G3</strain>
    </source>
</reference>
<dbReference type="EMBL" id="SJTH01000056">
    <property type="protein sequence ID" value="TCJ01620.1"/>
    <property type="molecule type" value="Genomic_DNA"/>
</dbReference>
<dbReference type="InterPro" id="IPR025234">
    <property type="entry name" value="YjzH-like"/>
</dbReference>
<name>A0A4R1AP08_9BACI</name>
<dbReference type="Proteomes" id="UP000293846">
    <property type="component" value="Unassembled WGS sequence"/>
</dbReference>
<organism evidence="1 2">
    <name type="scientific">Cytobacillus praedii</name>
    <dbReference type="NCBI Taxonomy" id="1742358"/>
    <lineage>
        <taxon>Bacteria</taxon>
        <taxon>Bacillati</taxon>
        <taxon>Bacillota</taxon>
        <taxon>Bacilli</taxon>
        <taxon>Bacillales</taxon>
        <taxon>Bacillaceae</taxon>
        <taxon>Cytobacillus</taxon>
    </lineage>
</organism>
<dbReference type="AlphaFoldDB" id="A0A4R1AP08"/>
<gene>
    <name evidence="1" type="ORF">E0Y62_23305</name>
</gene>
<evidence type="ECO:0000313" key="2">
    <source>
        <dbReference type="Proteomes" id="UP000293846"/>
    </source>
</evidence>
<dbReference type="OrthoDB" id="5432776at2"/>
<accession>A0A4R1AP08</accession>